<dbReference type="GO" id="GO:0045892">
    <property type="term" value="P:negative regulation of DNA-templated transcription"/>
    <property type="evidence" value="ECO:0007669"/>
    <property type="project" value="InterPro"/>
</dbReference>
<gene>
    <name evidence="6" type="ORF">SMF913_10947</name>
</gene>
<evidence type="ECO:0000313" key="6">
    <source>
        <dbReference type="EMBL" id="PNG94922.1"/>
    </source>
</evidence>
<accession>A0A2J7Z3T8</accession>
<name>A0A2J7Z3T8_STRMQ</name>
<reference evidence="6 7" key="1">
    <citation type="submission" date="2015-09" db="EMBL/GenBank/DDBJ databases">
        <title>Genome sequence, genome mining and natural product profiling of a biocontrol bacterium Streptomyces malaysiensis F913.</title>
        <authorList>
            <person name="Xu Y."/>
            <person name="Wei J."/>
            <person name="Xie J."/>
            <person name="Li T."/>
            <person name="Zhou Z."/>
        </authorList>
    </citation>
    <scope>NUCLEOTIDE SEQUENCE [LARGE SCALE GENOMIC DNA]</scope>
    <source>
        <strain evidence="6 7">F913</strain>
    </source>
</reference>
<keyword evidence="3" id="KW-0804">Transcription</keyword>
<proteinExistence type="predicted"/>
<evidence type="ECO:0000313" key="7">
    <source>
        <dbReference type="Proteomes" id="UP000236520"/>
    </source>
</evidence>
<dbReference type="RefSeq" id="WP_079256225.1">
    <property type="nucleotide sequence ID" value="NZ_JAJGMX010000004.1"/>
</dbReference>
<dbReference type="InterPro" id="IPR001647">
    <property type="entry name" value="HTH_TetR"/>
</dbReference>
<keyword evidence="7" id="KW-1185">Reference proteome</keyword>
<keyword evidence="1" id="KW-0805">Transcription regulation</keyword>
<evidence type="ECO:0000259" key="5">
    <source>
        <dbReference type="PROSITE" id="PS50977"/>
    </source>
</evidence>
<dbReference type="Gene3D" id="1.10.357.10">
    <property type="entry name" value="Tetracycline Repressor, domain 2"/>
    <property type="match status" value="1"/>
</dbReference>
<dbReference type="AlphaFoldDB" id="A0A2J7Z3T8"/>
<dbReference type="Proteomes" id="UP000236520">
    <property type="component" value="Unassembled WGS sequence"/>
</dbReference>
<dbReference type="PROSITE" id="PS50977">
    <property type="entry name" value="HTH_TETR_2"/>
    <property type="match status" value="1"/>
</dbReference>
<dbReference type="GO" id="GO:0003677">
    <property type="term" value="F:DNA binding"/>
    <property type="evidence" value="ECO:0007669"/>
    <property type="project" value="UniProtKB-UniRule"/>
</dbReference>
<dbReference type="InterPro" id="IPR009057">
    <property type="entry name" value="Homeodomain-like_sf"/>
</dbReference>
<dbReference type="SUPFAM" id="SSF46689">
    <property type="entry name" value="Homeodomain-like"/>
    <property type="match status" value="1"/>
</dbReference>
<comment type="caution">
    <text evidence="6">The sequence shown here is derived from an EMBL/GenBank/DDBJ whole genome shotgun (WGS) entry which is preliminary data.</text>
</comment>
<evidence type="ECO:0000256" key="2">
    <source>
        <dbReference type="ARBA" id="ARBA00023125"/>
    </source>
</evidence>
<organism evidence="6 7">
    <name type="scientific">Streptomyces malaysiensis</name>
    <dbReference type="NCBI Taxonomy" id="92644"/>
    <lineage>
        <taxon>Bacteria</taxon>
        <taxon>Bacillati</taxon>
        <taxon>Actinomycetota</taxon>
        <taxon>Actinomycetes</taxon>
        <taxon>Kitasatosporales</taxon>
        <taxon>Streptomycetaceae</taxon>
        <taxon>Streptomyces</taxon>
        <taxon>Streptomyces violaceusniger group</taxon>
    </lineage>
</organism>
<protein>
    <recommendedName>
        <fullName evidence="5">HTH tetR-type domain-containing protein</fullName>
    </recommendedName>
</protein>
<dbReference type="InterPro" id="IPR004111">
    <property type="entry name" value="Repressor_TetR_C"/>
</dbReference>
<sequence length="217" mass="23430">MRSNRDRADQPTLEAIAVAALSVVDDEGPEALSFRRVAQLLGVSHATVFRRCGDFDGLVNACADRLAARMPLVGQDLDWATATEARFSAFYEVLIEHPGLVALRSGRAWWGPHLLSRLVEPQLAHSVAAGMTPDAAIRVYRRLYLLTLGAVAFVDHRDVKKVRSAARTALAALDPEDFPALTGNLAVVLPALTDHEVYHGALRQLIDASASACLGGR</sequence>
<dbReference type="Pfam" id="PF02909">
    <property type="entry name" value="TetR_C_1"/>
    <property type="match status" value="1"/>
</dbReference>
<evidence type="ECO:0000256" key="3">
    <source>
        <dbReference type="ARBA" id="ARBA00023163"/>
    </source>
</evidence>
<feature type="domain" description="HTH tetR-type" evidence="5">
    <location>
        <begin position="10"/>
        <end position="70"/>
    </location>
</feature>
<dbReference type="EMBL" id="LJIW01000001">
    <property type="protein sequence ID" value="PNG94922.1"/>
    <property type="molecule type" value="Genomic_DNA"/>
</dbReference>
<feature type="DNA-binding region" description="H-T-H motif" evidence="4">
    <location>
        <begin position="33"/>
        <end position="52"/>
    </location>
</feature>
<evidence type="ECO:0000256" key="4">
    <source>
        <dbReference type="PROSITE-ProRule" id="PRU00335"/>
    </source>
</evidence>
<keyword evidence="2 4" id="KW-0238">DNA-binding</keyword>
<dbReference type="InterPro" id="IPR036271">
    <property type="entry name" value="Tet_transcr_reg_TetR-rel_C_sf"/>
</dbReference>
<evidence type="ECO:0000256" key="1">
    <source>
        <dbReference type="ARBA" id="ARBA00023015"/>
    </source>
</evidence>
<dbReference type="SUPFAM" id="SSF48498">
    <property type="entry name" value="Tetracyclin repressor-like, C-terminal domain"/>
    <property type="match status" value="1"/>
</dbReference>